<keyword evidence="1" id="KW-0732">Signal</keyword>
<evidence type="ECO:0000313" key="2">
    <source>
        <dbReference type="EMBL" id="ADB31521.1"/>
    </source>
</evidence>
<organism evidence="2 3">
    <name type="scientific">Kribbella flavida (strain DSM 17836 / JCM 10339 / NBRC 14399)</name>
    <dbReference type="NCBI Taxonomy" id="479435"/>
    <lineage>
        <taxon>Bacteria</taxon>
        <taxon>Bacillati</taxon>
        <taxon>Actinomycetota</taxon>
        <taxon>Actinomycetes</taxon>
        <taxon>Propionibacteriales</taxon>
        <taxon>Kribbellaceae</taxon>
        <taxon>Kribbella</taxon>
    </lineage>
</organism>
<keyword evidence="3" id="KW-1185">Reference proteome</keyword>
<evidence type="ECO:0000313" key="3">
    <source>
        <dbReference type="Proteomes" id="UP000007967"/>
    </source>
</evidence>
<dbReference type="HOGENOM" id="CLU_071262_0_0_11"/>
<evidence type="ECO:0008006" key="4">
    <source>
        <dbReference type="Google" id="ProtNLM"/>
    </source>
</evidence>
<dbReference type="Proteomes" id="UP000007967">
    <property type="component" value="Chromosome"/>
</dbReference>
<dbReference type="eggNOG" id="ENOG50335VN">
    <property type="taxonomic scope" value="Bacteria"/>
</dbReference>
<protein>
    <recommendedName>
        <fullName evidence="4">ATP/GTP-binding protein</fullName>
    </recommendedName>
</protein>
<feature type="signal peptide" evidence="1">
    <location>
        <begin position="1"/>
        <end position="33"/>
    </location>
</feature>
<feature type="chain" id="PRO_5003034103" description="ATP/GTP-binding protein" evidence="1">
    <location>
        <begin position="34"/>
        <end position="336"/>
    </location>
</feature>
<proteinExistence type="predicted"/>
<gene>
    <name evidence="2" type="ordered locus">Kfla_2447</name>
</gene>
<reference evidence="2 3" key="2">
    <citation type="journal article" date="2010" name="Stand. Genomic Sci.">
        <title>Complete genome sequence of Kribbella flavida type strain (IFO 14399).</title>
        <authorList>
            <person name="Pukall R."/>
            <person name="Lapidus A."/>
            <person name="Glavina Del Rio T."/>
            <person name="Copeland A."/>
            <person name="Tice H."/>
            <person name="Cheng J.-F."/>
            <person name="Lucas S."/>
            <person name="Chen F."/>
            <person name="Nolan M."/>
            <person name="LaButti K."/>
            <person name="Pati A."/>
            <person name="Ivanova N."/>
            <person name="Mavrommatis K."/>
            <person name="Mikhailova N."/>
            <person name="Pitluck S."/>
            <person name="Bruce D."/>
            <person name="Goodwin L."/>
            <person name="Land M."/>
            <person name="Hauser L."/>
            <person name="Chang Y.-J."/>
            <person name="Jeffries C.D."/>
            <person name="Chen A."/>
            <person name="Palaniappan K."/>
            <person name="Chain P."/>
            <person name="Rohde M."/>
            <person name="Goeker M."/>
            <person name="Bristow J."/>
            <person name="Eisen J.A."/>
            <person name="Markowitz V."/>
            <person name="Hugenholtz P."/>
            <person name="Kyrpides N.C."/>
            <person name="Klenk H.-P."/>
            <person name="Brettin T."/>
        </authorList>
    </citation>
    <scope>NUCLEOTIDE SEQUENCE [LARGE SCALE GENOMIC DNA]</scope>
    <source>
        <strain evidence="3">DSM 17836 / JCM 10339 / NBRC 14399</strain>
    </source>
</reference>
<accession>D2PW69</accession>
<sequence length="336" mass="36306">MLIRPLTAWPRFLLLCTCAAVFLATLWASPAGATPPKPPGDYELRCNPYSGVCIWVLRSAVDDPGKKTTAPAEPVRKKAKPTCQLNGAPQACTSQHGNWSNSQQCYMQRVTPPPPASDPIWQGRTDGSVWACVREQGYDEGRHLVTRFIWLPGEPDTVVVDPLTLVYRAVASMQLSKPQVRTAPGAGQVGLVNMPVWLWVEKSERTWGPITRQASVPGLTVAATAQVKAVNWSLGDGKTLRCEGAGTAYDKSFGIKDSPDCGHRYVKTSRQQADCRYTVSATAQWDIRWQSSSGDTGQISMTQQAATQLRIGEAVPVLVDPDAAEVAGAAGQGRSC</sequence>
<reference evidence="3" key="1">
    <citation type="submission" date="2009-09" db="EMBL/GenBank/DDBJ databases">
        <title>The complete genome of Kribbella flavida DSM 17836.</title>
        <authorList>
            <consortium name="US DOE Joint Genome Institute (JGI-PGF)"/>
            <person name="Lucas S."/>
            <person name="Copeland A."/>
            <person name="Lapidus A."/>
            <person name="Glavina del Rio T."/>
            <person name="Dalin E."/>
            <person name="Tice H."/>
            <person name="Bruce D."/>
            <person name="Goodwin L."/>
            <person name="Pitluck S."/>
            <person name="Kyrpides N."/>
            <person name="Mavromatis K."/>
            <person name="Ivanova N."/>
            <person name="Saunders E."/>
            <person name="Brettin T."/>
            <person name="Detter J.C."/>
            <person name="Han C."/>
            <person name="Larimer F."/>
            <person name="Land M."/>
            <person name="Hauser L."/>
            <person name="Markowitz V."/>
            <person name="Cheng J.-F."/>
            <person name="Hugenholtz P."/>
            <person name="Woyke T."/>
            <person name="Wu D."/>
            <person name="Pukall R."/>
            <person name="Klenk H.-P."/>
            <person name="Eisen J.A."/>
        </authorList>
    </citation>
    <scope>NUCLEOTIDE SEQUENCE [LARGE SCALE GENOMIC DNA]</scope>
    <source>
        <strain evidence="3">DSM 17836 / JCM 10339 / NBRC 14399</strain>
    </source>
</reference>
<dbReference type="KEGG" id="kfl:Kfla_2447"/>
<dbReference type="AlphaFoldDB" id="D2PW69"/>
<dbReference type="EMBL" id="CP001736">
    <property type="protein sequence ID" value="ADB31521.1"/>
    <property type="molecule type" value="Genomic_DNA"/>
</dbReference>
<name>D2PW69_KRIFD</name>
<dbReference type="STRING" id="479435.Kfla_2447"/>
<evidence type="ECO:0000256" key="1">
    <source>
        <dbReference type="SAM" id="SignalP"/>
    </source>
</evidence>